<protein>
    <submittedName>
        <fullName evidence="1">Uncharacterized protein</fullName>
    </submittedName>
</protein>
<sequence>MHIVITDIDIAPALQLVVTMFSRTAWNKGSQAWHQSDSTASWSIQPCHNQIFLSHPPSHTFRLKPTGRDSHQLTSARCSFDLWEEALGLEGVKLETGRREVPSEPLFLAIPSLFLASQASRDGRFEVLMSILSCKSPHGPDTQPTLRASSLRGRLEASEGFIRLQAIDPGICSADPETSRVHLATFLF</sequence>
<evidence type="ECO:0000313" key="1">
    <source>
        <dbReference type="EMBL" id="ROT42804.1"/>
    </source>
</evidence>
<dbReference type="GeneID" id="39583206"/>
<accession>A0A3N2Q7R4</accession>
<gene>
    <name evidence="1" type="ORF">SODALDRAFT_375068</name>
</gene>
<name>A0A3N2Q7R4_SODAK</name>
<dbReference type="Proteomes" id="UP000272025">
    <property type="component" value="Unassembled WGS sequence"/>
</dbReference>
<reference evidence="1 2" key="1">
    <citation type="journal article" date="2018" name="Mol. Ecol.">
        <title>The obligate alkalophilic soda-lake fungus Sodiomyces alkalinus has shifted to a protein diet.</title>
        <authorList>
            <person name="Grum-Grzhimaylo A.A."/>
            <person name="Falkoski D.L."/>
            <person name="van den Heuvel J."/>
            <person name="Valero-Jimenez C.A."/>
            <person name="Min B."/>
            <person name="Choi I.G."/>
            <person name="Lipzen A."/>
            <person name="Daum C.G."/>
            <person name="Aanen D.K."/>
            <person name="Tsang A."/>
            <person name="Henrissat B."/>
            <person name="Bilanenko E.N."/>
            <person name="de Vries R.P."/>
            <person name="van Kan J.A.L."/>
            <person name="Grigoriev I.V."/>
            <person name="Debets A.J.M."/>
        </authorList>
    </citation>
    <scope>NUCLEOTIDE SEQUENCE [LARGE SCALE GENOMIC DNA]</scope>
    <source>
        <strain evidence="1 2">F11</strain>
    </source>
</reference>
<evidence type="ECO:0000313" key="2">
    <source>
        <dbReference type="Proteomes" id="UP000272025"/>
    </source>
</evidence>
<dbReference type="RefSeq" id="XP_028470610.1">
    <property type="nucleotide sequence ID" value="XM_028614728.1"/>
</dbReference>
<dbReference type="EMBL" id="ML119051">
    <property type="protein sequence ID" value="ROT42804.1"/>
    <property type="molecule type" value="Genomic_DNA"/>
</dbReference>
<keyword evidence="2" id="KW-1185">Reference proteome</keyword>
<proteinExistence type="predicted"/>
<dbReference type="AlphaFoldDB" id="A0A3N2Q7R4"/>
<organism evidence="1 2">
    <name type="scientific">Sodiomyces alkalinus (strain CBS 110278 / VKM F-3762 / F11)</name>
    <name type="common">Alkaliphilic filamentous fungus</name>
    <dbReference type="NCBI Taxonomy" id="1314773"/>
    <lineage>
        <taxon>Eukaryota</taxon>
        <taxon>Fungi</taxon>
        <taxon>Dikarya</taxon>
        <taxon>Ascomycota</taxon>
        <taxon>Pezizomycotina</taxon>
        <taxon>Sordariomycetes</taxon>
        <taxon>Hypocreomycetidae</taxon>
        <taxon>Glomerellales</taxon>
        <taxon>Plectosphaerellaceae</taxon>
        <taxon>Sodiomyces</taxon>
    </lineage>
</organism>